<reference evidence="3 4" key="1">
    <citation type="submission" date="2021-08" db="EMBL/GenBank/DDBJ databases">
        <title>Shewanella putrefaciens YZ-J, complete genome.</title>
        <authorList>
            <person name="Yi Z."/>
        </authorList>
    </citation>
    <scope>NUCLEOTIDE SEQUENCE [LARGE SCALE GENOMIC DNA]</scope>
    <source>
        <strain evidence="3 4">YZ-J</strain>
    </source>
</reference>
<keyword evidence="1" id="KW-0175">Coiled coil</keyword>
<keyword evidence="2" id="KW-0732">Signal</keyword>
<organism evidence="3 4">
    <name type="scientific">Shewanella putrefaciens</name>
    <name type="common">Pseudomonas putrefaciens</name>
    <dbReference type="NCBI Taxonomy" id="24"/>
    <lineage>
        <taxon>Bacteria</taxon>
        <taxon>Pseudomonadati</taxon>
        <taxon>Pseudomonadota</taxon>
        <taxon>Gammaproteobacteria</taxon>
        <taxon>Alteromonadales</taxon>
        <taxon>Shewanellaceae</taxon>
        <taxon>Shewanella</taxon>
    </lineage>
</organism>
<dbReference type="Pfam" id="PF06476">
    <property type="entry name" value="DUF1090"/>
    <property type="match status" value="1"/>
</dbReference>
<feature type="signal peptide" evidence="2">
    <location>
        <begin position="1"/>
        <end position="22"/>
    </location>
</feature>
<dbReference type="EMBL" id="CP080635">
    <property type="protein sequence ID" value="QYX72751.1"/>
    <property type="molecule type" value="Genomic_DNA"/>
</dbReference>
<dbReference type="Proteomes" id="UP000827084">
    <property type="component" value="Chromosome"/>
</dbReference>
<gene>
    <name evidence="3" type="ORF">K3G22_18875</name>
</gene>
<evidence type="ECO:0000313" key="4">
    <source>
        <dbReference type="Proteomes" id="UP000827084"/>
    </source>
</evidence>
<feature type="chain" id="PRO_5045816547" evidence="2">
    <location>
        <begin position="23"/>
        <end position="130"/>
    </location>
</feature>
<proteinExistence type="predicted"/>
<evidence type="ECO:0000256" key="2">
    <source>
        <dbReference type="SAM" id="SignalP"/>
    </source>
</evidence>
<protein>
    <submittedName>
        <fullName evidence="3">DUF1090 domain-containing protein</fullName>
    </submittedName>
</protein>
<dbReference type="GeneID" id="67445368"/>
<dbReference type="RefSeq" id="WP_011791181.1">
    <property type="nucleotide sequence ID" value="NZ_BMPK01000007.1"/>
</dbReference>
<evidence type="ECO:0000256" key="1">
    <source>
        <dbReference type="SAM" id="Coils"/>
    </source>
</evidence>
<dbReference type="InterPro" id="IPR009468">
    <property type="entry name" value="DUF1090"/>
</dbReference>
<accession>A0ABX8XC06</accession>
<sequence>MQIKPVILGLVTGVAFSLPVFADDVPQRGCAAKLEAISQQIEHAKTAGNTYKVAGLEKAYKEVMTHCNDDKLYAERLAKIQALEAKLVERQNELTQTVKEGRPMDKVSKKQAKVAEVEAELAKAREELER</sequence>
<keyword evidence="4" id="KW-1185">Reference proteome</keyword>
<feature type="coiled-coil region" evidence="1">
    <location>
        <begin position="80"/>
        <end position="127"/>
    </location>
</feature>
<evidence type="ECO:0000313" key="3">
    <source>
        <dbReference type="EMBL" id="QYX72751.1"/>
    </source>
</evidence>
<name>A0ABX8XC06_SHEPU</name>